<protein>
    <submittedName>
        <fullName evidence="2">Uncharacterized protein</fullName>
    </submittedName>
</protein>
<evidence type="ECO:0000256" key="1">
    <source>
        <dbReference type="SAM" id="Phobius"/>
    </source>
</evidence>
<gene>
    <name evidence="2" type="ORF">BCY89_06335</name>
</gene>
<keyword evidence="1" id="KW-1133">Transmembrane helix</keyword>
<dbReference type="Proteomes" id="UP000286402">
    <property type="component" value="Unassembled WGS sequence"/>
</dbReference>
<reference evidence="2 3" key="1">
    <citation type="submission" date="2016-07" db="EMBL/GenBank/DDBJ databases">
        <title>Genome analysis of Sphingobacterium siyangense T12B17.</title>
        <authorList>
            <person name="Xu D."/>
            <person name="Su Y."/>
            <person name="Zheng S."/>
        </authorList>
    </citation>
    <scope>NUCLEOTIDE SEQUENCE [LARGE SCALE GENOMIC DNA]</scope>
    <source>
        <strain evidence="2 3">T12B17</strain>
    </source>
</reference>
<keyword evidence="1" id="KW-0812">Transmembrane</keyword>
<keyword evidence="3" id="KW-1185">Reference proteome</keyword>
<dbReference type="AlphaFoldDB" id="A0A420FWC8"/>
<organism evidence="2 3">
    <name type="scientific">Sphingobacterium siyangense</name>
    <dbReference type="NCBI Taxonomy" id="459529"/>
    <lineage>
        <taxon>Bacteria</taxon>
        <taxon>Pseudomonadati</taxon>
        <taxon>Bacteroidota</taxon>
        <taxon>Sphingobacteriia</taxon>
        <taxon>Sphingobacteriales</taxon>
        <taxon>Sphingobacteriaceae</taxon>
        <taxon>Sphingobacterium</taxon>
    </lineage>
</organism>
<sequence length="315" mass="35549">MTKNILVNTIEIDKETIREFIKQGDVNAAIDLIAIQANVKYKTARDIVEMFKEDHIDLFDGKDLFLADYDLVEHRGDSQEADHKGSSFLEVETNERGRTSIWKALFIFSVLALLAFVILNYVVGFNQIGHHISELTQLFDKNEGSAAADTDTSKQNIVLSAGVTRAGDVEDLHPVDTNLLPLDVRQAEIARIYRAQFDQLKAAKHSPTDDDAQIALIHLTNGRLTDVIIQQKLTVKIGKCYENSTMKDKGTCVSCMILLYNREKKNWQEAPNGENFLRNAYDFYLPSGSDLWEASPLSIRIPYDYALVDKYEAAN</sequence>
<dbReference type="EMBL" id="MCAQ01000012">
    <property type="protein sequence ID" value="RKF37258.1"/>
    <property type="molecule type" value="Genomic_DNA"/>
</dbReference>
<proteinExistence type="predicted"/>
<evidence type="ECO:0000313" key="2">
    <source>
        <dbReference type="EMBL" id="RKF37258.1"/>
    </source>
</evidence>
<feature type="transmembrane region" description="Helical" evidence="1">
    <location>
        <begin position="104"/>
        <end position="123"/>
    </location>
</feature>
<name>A0A420FWC8_9SPHI</name>
<accession>A0A420FWC8</accession>
<comment type="caution">
    <text evidence="2">The sequence shown here is derived from an EMBL/GenBank/DDBJ whole genome shotgun (WGS) entry which is preliminary data.</text>
</comment>
<evidence type="ECO:0000313" key="3">
    <source>
        <dbReference type="Proteomes" id="UP000286402"/>
    </source>
</evidence>
<dbReference type="RefSeq" id="WP_120334315.1">
    <property type="nucleotide sequence ID" value="NZ_MCAQ01000012.1"/>
</dbReference>
<keyword evidence="1" id="KW-0472">Membrane</keyword>